<feature type="region of interest" description="Disordered" evidence="6">
    <location>
        <begin position="1"/>
        <end position="58"/>
    </location>
</feature>
<feature type="compositionally biased region" description="Polar residues" evidence="6">
    <location>
        <begin position="1"/>
        <end position="12"/>
    </location>
</feature>
<dbReference type="Proteomes" id="UP000597762">
    <property type="component" value="Unassembled WGS sequence"/>
</dbReference>
<keyword evidence="7" id="KW-0812">Transmembrane</keyword>
<evidence type="ECO:0000256" key="5">
    <source>
        <dbReference type="ARBA" id="ARBA00048434"/>
    </source>
</evidence>
<dbReference type="GO" id="GO:0002939">
    <property type="term" value="P:tRNA N1-guanine methylation"/>
    <property type="evidence" value="ECO:0007669"/>
    <property type="project" value="TreeGrafter"/>
</dbReference>
<evidence type="ECO:0000313" key="10">
    <source>
        <dbReference type="Proteomes" id="UP000597762"/>
    </source>
</evidence>
<dbReference type="PROSITE" id="PS51675">
    <property type="entry name" value="SAM_MT_TRM10"/>
    <property type="match status" value="1"/>
</dbReference>
<dbReference type="OrthoDB" id="278300at2759"/>
<gene>
    <name evidence="9" type="ORF">SPHA_15289</name>
</gene>
<proteinExistence type="predicted"/>
<dbReference type="EC" id="2.1.1.221" evidence="1"/>
<dbReference type="CDD" id="cd18101">
    <property type="entry name" value="Trm10euk_A"/>
    <property type="match status" value="1"/>
</dbReference>
<dbReference type="GO" id="GO:0000049">
    <property type="term" value="F:tRNA binding"/>
    <property type="evidence" value="ECO:0007669"/>
    <property type="project" value="TreeGrafter"/>
</dbReference>
<keyword evidence="3 9" id="KW-0808">Transferase</keyword>
<dbReference type="PANTHER" id="PTHR13563">
    <property type="entry name" value="TRNA (GUANINE-9-) METHYLTRANSFERASE"/>
    <property type="match status" value="1"/>
</dbReference>
<dbReference type="InterPro" id="IPR028564">
    <property type="entry name" value="MT_TRM10-typ"/>
</dbReference>
<evidence type="ECO:0000256" key="3">
    <source>
        <dbReference type="ARBA" id="ARBA00022679"/>
    </source>
</evidence>
<feature type="domain" description="SAM-dependent MTase TRM10-type" evidence="8">
    <location>
        <begin position="64"/>
        <end position="260"/>
    </location>
</feature>
<evidence type="ECO:0000256" key="4">
    <source>
        <dbReference type="ARBA" id="ARBA00022691"/>
    </source>
</evidence>
<dbReference type="FunFam" id="3.40.1280.30:FF:000001">
    <property type="entry name" value="tRNA methyltransferase 10 homolog A"/>
    <property type="match status" value="1"/>
</dbReference>
<evidence type="ECO:0000256" key="2">
    <source>
        <dbReference type="ARBA" id="ARBA00022603"/>
    </source>
</evidence>
<dbReference type="GO" id="GO:0052905">
    <property type="term" value="F:tRNA (guanosine(9)-N1)-methyltransferase activity"/>
    <property type="evidence" value="ECO:0007669"/>
    <property type="project" value="UniProtKB-EC"/>
</dbReference>
<evidence type="ECO:0000256" key="6">
    <source>
        <dbReference type="SAM" id="MobiDB-lite"/>
    </source>
</evidence>
<feature type="compositionally biased region" description="Basic residues" evidence="6">
    <location>
        <begin position="39"/>
        <end position="51"/>
    </location>
</feature>
<protein>
    <recommendedName>
        <fullName evidence="1">tRNA (guanine(9)-N(1))-methyltransferase</fullName>
        <ecNumber evidence="1">2.1.1.221</ecNumber>
    </recommendedName>
</protein>
<dbReference type="AlphaFoldDB" id="A0A812BEE3"/>
<feature type="transmembrane region" description="Helical" evidence="7">
    <location>
        <begin position="300"/>
        <end position="333"/>
    </location>
</feature>
<keyword evidence="7" id="KW-0472">Membrane</keyword>
<organism evidence="9 10">
    <name type="scientific">Acanthosepion pharaonis</name>
    <name type="common">Pharaoh cuttlefish</name>
    <name type="synonym">Sepia pharaonis</name>
    <dbReference type="NCBI Taxonomy" id="158019"/>
    <lineage>
        <taxon>Eukaryota</taxon>
        <taxon>Metazoa</taxon>
        <taxon>Spiralia</taxon>
        <taxon>Lophotrochozoa</taxon>
        <taxon>Mollusca</taxon>
        <taxon>Cephalopoda</taxon>
        <taxon>Coleoidea</taxon>
        <taxon>Decapodiformes</taxon>
        <taxon>Sepiida</taxon>
        <taxon>Sepiina</taxon>
        <taxon>Sepiidae</taxon>
        <taxon>Acanthosepion</taxon>
    </lineage>
</organism>
<name>A0A812BEE3_ACAPH</name>
<evidence type="ECO:0000256" key="1">
    <source>
        <dbReference type="ARBA" id="ARBA00012797"/>
    </source>
</evidence>
<keyword evidence="7" id="KW-1133">Transmembrane helix</keyword>
<keyword evidence="10" id="KW-1185">Reference proteome</keyword>
<keyword evidence="4" id="KW-0949">S-adenosyl-L-methionine</keyword>
<feature type="transmembrane region" description="Helical" evidence="7">
    <location>
        <begin position="249"/>
        <end position="280"/>
    </location>
</feature>
<evidence type="ECO:0000256" key="7">
    <source>
        <dbReference type="SAM" id="Phobius"/>
    </source>
</evidence>
<keyword evidence="2 9" id="KW-0489">Methyltransferase</keyword>
<evidence type="ECO:0000259" key="8">
    <source>
        <dbReference type="PROSITE" id="PS51675"/>
    </source>
</evidence>
<accession>A0A812BEE3</accession>
<dbReference type="InterPro" id="IPR038459">
    <property type="entry name" value="MT_TRM10-typ_sf"/>
</dbReference>
<comment type="catalytic activity">
    <reaction evidence="5">
        <text>guanosine(9) in tRNA + S-adenosyl-L-methionine = N(1)-methylguanosine(9) in tRNA + S-adenosyl-L-homocysteine + H(+)</text>
        <dbReference type="Rhea" id="RHEA:43156"/>
        <dbReference type="Rhea" id="RHEA-COMP:10367"/>
        <dbReference type="Rhea" id="RHEA-COMP:10368"/>
        <dbReference type="ChEBI" id="CHEBI:15378"/>
        <dbReference type="ChEBI" id="CHEBI:57856"/>
        <dbReference type="ChEBI" id="CHEBI:59789"/>
        <dbReference type="ChEBI" id="CHEBI:73542"/>
        <dbReference type="ChEBI" id="CHEBI:74269"/>
        <dbReference type="EC" id="2.1.1.221"/>
    </reaction>
</comment>
<comment type="caution">
    <text evidence="9">The sequence shown here is derived from an EMBL/GenBank/DDBJ whole genome shotgun (WGS) entry which is preliminary data.</text>
</comment>
<dbReference type="PANTHER" id="PTHR13563:SF13">
    <property type="entry name" value="TRNA METHYLTRANSFERASE 10 HOMOLOG A"/>
    <property type="match status" value="1"/>
</dbReference>
<sequence>MSISSDEQGQKTQDAKSGLSKNQLRKLKKREKWLAIKADKRKHERAKKKKRYADARSQGISLGPSRKALKLNSMKNSKCQIRVAVDCSFDNLMSEKDVMKLVKQLQSCYSVNRRVENPLQFYVCGISGQTKERLDNIGDCKNWDVYFTAEKYTEKFEKAQLVYLSSESENILTELENDKVYIIGGLVDHNSYKGLCHRLAVENDIAHAQLPISEYVQMKSRKVLTVNHVFEILLRYTESKDWKQSLCQIHYFLTFLLLLLLFLFSSSPLSSPALSLLLFLPYSLSSPFPVLRLSLSPSSLFLLFLLYSLLLFPVLCLSLNLFSFFSSILFLLLPCLSSFSSSSSSLSYFFPPLSFSILFPPLIENMENN</sequence>
<dbReference type="Gene3D" id="3.40.1280.30">
    <property type="match status" value="1"/>
</dbReference>
<reference evidence="9" key="1">
    <citation type="submission" date="2021-01" db="EMBL/GenBank/DDBJ databases">
        <authorList>
            <person name="Li R."/>
            <person name="Bekaert M."/>
        </authorList>
    </citation>
    <scope>NUCLEOTIDE SEQUENCE</scope>
    <source>
        <strain evidence="9">Farmed</strain>
    </source>
</reference>
<dbReference type="GO" id="GO:0005654">
    <property type="term" value="C:nucleoplasm"/>
    <property type="evidence" value="ECO:0007669"/>
    <property type="project" value="TreeGrafter"/>
</dbReference>
<dbReference type="InterPro" id="IPR007356">
    <property type="entry name" value="tRNA_m1G_MeTrfase_euk"/>
</dbReference>
<evidence type="ECO:0000313" key="9">
    <source>
        <dbReference type="EMBL" id="CAE1178576.1"/>
    </source>
</evidence>
<dbReference type="EMBL" id="CAHIKZ030000530">
    <property type="protein sequence ID" value="CAE1178576.1"/>
    <property type="molecule type" value="Genomic_DNA"/>
</dbReference>